<comment type="cofactor">
    <cofactor evidence="1">
        <name>FAD</name>
        <dbReference type="ChEBI" id="CHEBI:57692"/>
    </cofactor>
</comment>
<keyword evidence="2" id="KW-0001">2Fe-2S</keyword>
<evidence type="ECO:0000256" key="3">
    <source>
        <dbReference type="ARBA" id="ARBA00023014"/>
    </source>
</evidence>
<dbReference type="SUPFAM" id="SSF63380">
    <property type="entry name" value="Riboflavin synthase domain-like"/>
    <property type="match status" value="1"/>
</dbReference>
<dbReference type="InterPro" id="IPR017927">
    <property type="entry name" value="FAD-bd_FR_type"/>
</dbReference>
<evidence type="ECO:0000256" key="1">
    <source>
        <dbReference type="ARBA" id="ARBA00001974"/>
    </source>
</evidence>
<dbReference type="PRINTS" id="PR00410">
    <property type="entry name" value="PHEHYDRXLASE"/>
</dbReference>
<dbReference type="SUPFAM" id="SSF52343">
    <property type="entry name" value="Ferredoxin reductase-like, C-terminal NADP-linked domain"/>
    <property type="match status" value="1"/>
</dbReference>
<feature type="domain" description="FAD-binding FR-type" evidence="4">
    <location>
        <begin position="9"/>
        <end position="110"/>
    </location>
</feature>
<dbReference type="InterPro" id="IPR039261">
    <property type="entry name" value="FNR_nucleotide-bd"/>
</dbReference>
<dbReference type="RefSeq" id="WP_252620908.1">
    <property type="nucleotide sequence ID" value="NZ_CP099490.1"/>
</dbReference>
<dbReference type="CDD" id="cd06187">
    <property type="entry name" value="O2ase_reductase_like"/>
    <property type="match status" value="1"/>
</dbReference>
<keyword evidence="3" id="KW-0411">Iron-sulfur</keyword>
<dbReference type="Pfam" id="PF00970">
    <property type="entry name" value="FAD_binding_6"/>
    <property type="match status" value="1"/>
</dbReference>
<protein>
    <submittedName>
        <fullName evidence="5">FAD-binding oxidoreductase</fullName>
    </submittedName>
</protein>
<dbReference type="InterPro" id="IPR001433">
    <property type="entry name" value="OxRdtase_FAD/NAD-bd"/>
</dbReference>
<sequence length="245" mass="26175">MAPLAAAPVDDQEFVVVSREHRTPVVVELELAPVAEPMSFLPGQYVLVGDADYRVPVRSYSIANAPDVAGRITLLVTTVPEGATSPWLAHEVPVGETLLVSGPYGSFVADPDSPTPILCVAGGSGVAPIRALAEEAVRRGVPVPFTVLFSGRTEADVIDRDRFTGWAREHENFTFVRTLTREDGPPPAGRVPEVLPQLQPDLSGHEVFVAGAPGLVSATVQTVRDLGASPGRLHTEEFYAEPQPW</sequence>
<keyword evidence="2" id="KW-0479">Metal-binding</keyword>
<evidence type="ECO:0000256" key="2">
    <source>
        <dbReference type="ARBA" id="ARBA00022714"/>
    </source>
</evidence>
<dbReference type="Gene3D" id="2.40.30.10">
    <property type="entry name" value="Translation factors"/>
    <property type="match status" value="1"/>
</dbReference>
<dbReference type="PROSITE" id="PS51384">
    <property type="entry name" value="FAD_FR"/>
    <property type="match status" value="1"/>
</dbReference>
<dbReference type="Gene3D" id="3.40.50.80">
    <property type="entry name" value="Nucleotide-binding domain of ferredoxin-NADP reductase (FNR) module"/>
    <property type="match status" value="1"/>
</dbReference>
<name>A0ABY4YHF9_9MICO</name>
<reference evidence="5" key="1">
    <citation type="submission" date="2022-06" db="EMBL/GenBank/DDBJ databases">
        <title>Ornithinimicrobium JY.X270.</title>
        <authorList>
            <person name="Huang Y."/>
        </authorList>
    </citation>
    <scope>NUCLEOTIDE SEQUENCE</scope>
    <source>
        <strain evidence="5">JY.X270</strain>
    </source>
</reference>
<keyword evidence="2" id="KW-0408">Iron</keyword>
<dbReference type="EMBL" id="CP099490">
    <property type="protein sequence ID" value="USQ76213.1"/>
    <property type="molecule type" value="Genomic_DNA"/>
</dbReference>
<dbReference type="Proteomes" id="UP001056535">
    <property type="component" value="Chromosome"/>
</dbReference>
<dbReference type="InterPro" id="IPR050415">
    <property type="entry name" value="MRET"/>
</dbReference>
<dbReference type="InterPro" id="IPR008333">
    <property type="entry name" value="Cbr1-like_FAD-bd_dom"/>
</dbReference>
<evidence type="ECO:0000313" key="6">
    <source>
        <dbReference type="Proteomes" id="UP001056535"/>
    </source>
</evidence>
<evidence type="ECO:0000259" key="4">
    <source>
        <dbReference type="PROSITE" id="PS51384"/>
    </source>
</evidence>
<gene>
    <name evidence="5" type="ORF">NF557_16745</name>
</gene>
<accession>A0ABY4YHF9</accession>
<dbReference type="InterPro" id="IPR017938">
    <property type="entry name" value="Riboflavin_synthase-like_b-brl"/>
</dbReference>
<proteinExistence type="predicted"/>
<evidence type="ECO:0000313" key="5">
    <source>
        <dbReference type="EMBL" id="USQ76213.1"/>
    </source>
</evidence>
<dbReference type="Pfam" id="PF00175">
    <property type="entry name" value="NAD_binding_1"/>
    <property type="match status" value="1"/>
</dbReference>
<dbReference type="PANTHER" id="PTHR47354">
    <property type="entry name" value="NADH OXIDOREDUCTASE HCR"/>
    <property type="match status" value="1"/>
</dbReference>
<dbReference type="PANTHER" id="PTHR47354:SF5">
    <property type="entry name" value="PROTEIN RFBI"/>
    <property type="match status" value="1"/>
</dbReference>
<keyword evidence="6" id="KW-1185">Reference proteome</keyword>
<organism evidence="5 6">
    <name type="scientific">Ornithinimicrobium cryptoxanthini</name>
    <dbReference type="NCBI Taxonomy" id="2934161"/>
    <lineage>
        <taxon>Bacteria</taxon>
        <taxon>Bacillati</taxon>
        <taxon>Actinomycetota</taxon>
        <taxon>Actinomycetes</taxon>
        <taxon>Micrococcales</taxon>
        <taxon>Ornithinimicrobiaceae</taxon>
        <taxon>Ornithinimicrobium</taxon>
    </lineage>
</organism>